<keyword evidence="4" id="KW-1185">Reference proteome</keyword>
<evidence type="ECO:0000313" key="3">
    <source>
        <dbReference type="EMBL" id="MFM9413880.1"/>
    </source>
</evidence>
<comment type="caution">
    <text evidence="3">The sequence shown here is derived from an EMBL/GenBank/DDBJ whole genome shotgun (WGS) entry which is preliminary data.</text>
</comment>
<accession>A0ABW9GZQ0</accession>
<sequence>MPNQDTWLYDQVEGQWKRVPYPSAGQDPPGDQADQTRQGPGPFRFKSDKEQSLVLVPADFCNWQLVTVPSAASPESCQDMLINRAGHLKAGPGGWIYYRQLAAGSHLSLYSLCHMRNPLPLQDRLKIRGYRLLPEDLYYSAGWPDGSGYYEGGGLGRWFAQVEGFGALFLPMDQSDRISQAKETLQAFGLLTDDGLRETKGEGPQGAAGLPGTTLPLTPTTQKRLWIGLAALVLVGSLSLVLLHWQANRLADQLAQPPIHEAGQGASMEALVPFAGGLKEIYAATLPDIVVNHWQGEGQQLTLTGEAPSQDRLKTFCAKVEGLSKVDQVRLLEAGEKDGRWHFQLMITFAP</sequence>
<keyword evidence="2" id="KW-1133">Transmembrane helix</keyword>
<keyword evidence="2" id="KW-0812">Transmembrane</keyword>
<evidence type="ECO:0000256" key="2">
    <source>
        <dbReference type="SAM" id="Phobius"/>
    </source>
</evidence>
<protein>
    <submittedName>
        <fullName evidence="3">Uncharacterized protein</fullName>
    </submittedName>
</protein>
<dbReference type="EMBL" id="JBJUVG010000007">
    <property type="protein sequence ID" value="MFM9413880.1"/>
    <property type="molecule type" value="Genomic_DNA"/>
</dbReference>
<reference evidence="3 4" key="1">
    <citation type="journal article" date="2016" name="Int. J. Syst. Evol. Microbiol.">
        <title>Peptococcus simiae sp. nov., isolated from rhesus macaque faeces and emended description of the genus Peptococcus.</title>
        <authorList>
            <person name="Shkoporov A.N."/>
            <person name="Efimov B.A."/>
            <person name="Kondova I."/>
            <person name="Ouwerling B."/>
            <person name="Chaplin A.V."/>
            <person name="Shcherbakova V.A."/>
            <person name="Langermans J.A.M."/>
        </authorList>
    </citation>
    <scope>NUCLEOTIDE SEQUENCE [LARGE SCALE GENOMIC DNA]</scope>
    <source>
        <strain evidence="3 4">M108</strain>
    </source>
</reference>
<proteinExistence type="predicted"/>
<dbReference type="RefSeq" id="WP_408977494.1">
    <property type="nucleotide sequence ID" value="NZ_JBJUVG010000007.1"/>
</dbReference>
<feature type="transmembrane region" description="Helical" evidence="2">
    <location>
        <begin position="225"/>
        <end position="245"/>
    </location>
</feature>
<organism evidence="3 4">
    <name type="scientific">Peptococcus simiae</name>
    <dbReference type="NCBI Taxonomy" id="1643805"/>
    <lineage>
        <taxon>Bacteria</taxon>
        <taxon>Bacillati</taxon>
        <taxon>Bacillota</taxon>
        <taxon>Clostridia</taxon>
        <taxon>Eubacteriales</taxon>
        <taxon>Peptococcaceae</taxon>
        <taxon>Peptococcus</taxon>
    </lineage>
</organism>
<gene>
    <name evidence="3" type="ORF">ACKQTC_05835</name>
</gene>
<evidence type="ECO:0000256" key="1">
    <source>
        <dbReference type="SAM" id="MobiDB-lite"/>
    </source>
</evidence>
<evidence type="ECO:0000313" key="4">
    <source>
        <dbReference type="Proteomes" id="UP001631949"/>
    </source>
</evidence>
<keyword evidence="2" id="KW-0472">Membrane</keyword>
<name>A0ABW9GZQ0_9FIRM</name>
<dbReference type="Proteomes" id="UP001631949">
    <property type="component" value="Unassembled WGS sequence"/>
</dbReference>
<feature type="region of interest" description="Disordered" evidence="1">
    <location>
        <begin position="18"/>
        <end position="44"/>
    </location>
</feature>